<organism evidence="4 5">
    <name type="scientific">Peltaster fructicola</name>
    <dbReference type="NCBI Taxonomy" id="286661"/>
    <lineage>
        <taxon>Eukaryota</taxon>
        <taxon>Fungi</taxon>
        <taxon>Dikarya</taxon>
        <taxon>Ascomycota</taxon>
        <taxon>Pezizomycotina</taxon>
        <taxon>Dothideomycetes</taxon>
        <taxon>Dothideomycetes incertae sedis</taxon>
        <taxon>Peltaster</taxon>
    </lineage>
</organism>
<feature type="transmembrane region" description="Helical" evidence="2">
    <location>
        <begin position="132"/>
        <end position="152"/>
    </location>
</feature>
<evidence type="ECO:0000256" key="1">
    <source>
        <dbReference type="SAM" id="MobiDB-lite"/>
    </source>
</evidence>
<proteinExistence type="predicted"/>
<dbReference type="OrthoDB" id="5327148at2759"/>
<feature type="region of interest" description="Disordered" evidence="1">
    <location>
        <begin position="277"/>
        <end position="305"/>
    </location>
</feature>
<dbReference type="Pfam" id="PF24535">
    <property type="entry name" value="DUF7598"/>
    <property type="match status" value="1"/>
</dbReference>
<keyword evidence="5" id="KW-1185">Reference proteome</keyword>
<feature type="domain" description="DUF7598" evidence="3">
    <location>
        <begin position="56"/>
        <end position="170"/>
    </location>
</feature>
<gene>
    <name evidence="4" type="ORF">AMS68_002921</name>
</gene>
<dbReference type="InterPro" id="IPR056019">
    <property type="entry name" value="DUF7598"/>
</dbReference>
<dbReference type="EMBL" id="CP051140">
    <property type="protein sequence ID" value="QIW97403.1"/>
    <property type="molecule type" value="Genomic_DNA"/>
</dbReference>
<accession>A0A6H0XRP5</accession>
<dbReference type="AlphaFoldDB" id="A0A6H0XRP5"/>
<keyword evidence="2" id="KW-0812">Transmembrane</keyword>
<sequence length="305" mass="33523">MFLRLYPTEKLLYLPIEQRHFEKLTNLFHRPQKEDIESEKQQSNMVLSSKSLAGPGYIILNGIRVMNIIGFIAVITASIGMLVKTSTNSHFFFFDAVSHVVMTIVGMFLLVSELSLFPDFFARNWPLLSPCHGFVTLAVAMLVLGINILGNLNKDANSQDSLGMAFWQLRAHGAVAVSKTPMPGSGAGSVYTPSTPSKGNAFRITSSPRQEPILPSYHASTPNKEFKTGDFSPSSKYSRATNCTKKGVMSVFMGRKRESVGPALPINISAPVGVNPQFAHLTPQRPDSALHPSRTGESETQRWHA</sequence>
<protein>
    <recommendedName>
        <fullName evidence="3">DUF7598 domain-containing protein</fullName>
    </recommendedName>
</protein>
<evidence type="ECO:0000256" key="2">
    <source>
        <dbReference type="SAM" id="Phobius"/>
    </source>
</evidence>
<feature type="transmembrane region" description="Helical" evidence="2">
    <location>
        <begin position="57"/>
        <end position="79"/>
    </location>
</feature>
<dbReference type="Proteomes" id="UP000503462">
    <property type="component" value="Chromosome 2"/>
</dbReference>
<name>A0A6H0XRP5_9PEZI</name>
<evidence type="ECO:0000259" key="3">
    <source>
        <dbReference type="Pfam" id="PF24535"/>
    </source>
</evidence>
<evidence type="ECO:0000313" key="5">
    <source>
        <dbReference type="Proteomes" id="UP000503462"/>
    </source>
</evidence>
<feature type="region of interest" description="Disordered" evidence="1">
    <location>
        <begin position="212"/>
        <end position="238"/>
    </location>
</feature>
<reference evidence="4 5" key="1">
    <citation type="journal article" date="2016" name="Sci. Rep.">
        <title>Peltaster fructicola genome reveals evolution from an invasive phytopathogen to an ectophytic parasite.</title>
        <authorList>
            <person name="Xu C."/>
            <person name="Chen H."/>
            <person name="Gleason M.L."/>
            <person name="Xu J.R."/>
            <person name="Liu H."/>
            <person name="Zhang R."/>
            <person name="Sun G."/>
        </authorList>
    </citation>
    <scope>NUCLEOTIDE SEQUENCE [LARGE SCALE GENOMIC DNA]</scope>
    <source>
        <strain evidence="4 5">LNHT1506</strain>
    </source>
</reference>
<feature type="transmembrane region" description="Helical" evidence="2">
    <location>
        <begin position="91"/>
        <end position="112"/>
    </location>
</feature>
<keyword evidence="2" id="KW-1133">Transmembrane helix</keyword>
<keyword evidence="2" id="KW-0472">Membrane</keyword>
<feature type="compositionally biased region" description="Basic and acidic residues" evidence="1">
    <location>
        <begin position="294"/>
        <end position="305"/>
    </location>
</feature>
<evidence type="ECO:0000313" key="4">
    <source>
        <dbReference type="EMBL" id="QIW97403.1"/>
    </source>
</evidence>